<dbReference type="InterPro" id="IPR036236">
    <property type="entry name" value="Znf_C2H2_sf"/>
</dbReference>
<keyword evidence="1" id="KW-0862">Zinc</keyword>
<dbReference type="GO" id="GO:0008270">
    <property type="term" value="F:zinc ion binding"/>
    <property type="evidence" value="ECO:0007669"/>
    <property type="project" value="UniProtKB-KW"/>
</dbReference>
<feature type="region of interest" description="Disordered" evidence="2">
    <location>
        <begin position="221"/>
        <end position="265"/>
    </location>
</feature>
<protein>
    <submittedName>
        <fullName evidence="5">C2H2-type domain-containing protein</fullName>
    </submittedName>
</protein>
<keyword evidence="1" id="KW-0863">Zinc-finger</keyword>
<evidence type="ECO:0000313" key="5">
    <source>
        <dbReference type="WBParaSite" id="PSAMB.scaffold11469size3336.g34195.t1"/>
    </source>
</evidence>
<name>A0A914UNV7_9BILA</name>
<dbReference type="SMART" id="SM00355">
    <property type="entry name" value="ZnF_C2H2"/>
    <property type="match status" value="2"/>
</dbReference>
<dbReference type="Proteomes" id="UP000887566">
    <property type="component" value="Unplaced"/>
</dbReference>
<feature type="compositionally biased region" description="Basic residues" evidence="2">
    <location>
        <begin position="253"/>
        <end position="262"/>
    </location>
</feature>
<evidence type="ECO:0000313" key="4">
    <source>
        <dbReference type="Proteomes" id="UP000887566"/>
    </source>
</evidence>
<evidence type="ECO:0000256" key="1">
    <source>
        <dbReference type="PROSITE-ProRule" id="PRU00042"/>
    </source>
</evidence>
<dbReference type="PROSITE" id="PS50157">
    <property type="entry name" value="ZINC_FINGER_C2H2_2"/>
    <property type="match status" value="1"/>
</dbReference>
<keyword evidence="1" id="KW-0479">Metal-binding</keyword>
<dbReference type="InterPro" id="IPR013087">
    <property type="entry name" value="Znf_C2H2_type"/>
</dbReference>
<feature type="domain" description="C2H2-type" evidence="3">
    <location>
        <begin position="48"/>
        <end position="76"/>
    </location>
</feature>
<accession>A0A914UNV7</accession>
<proteinExistence type="predicted"/>
<organism evidence="4 5">
    <name type="scientific">Plectus sambesii</name>
    <dbReference type="NCBI Taxonomy" id="2011161"/>
    <lineage>
        <taxon>Eukaryota</taxon>
        <taxon>Metazoa</taxon>
        <taxon>Ecdysozoa</taxon>
        <taxon>Nematoda</taxon>
        <taxon>Chromadorea</taxon>
        <taxon>Plectida</taxon>
        <taxon>Plectina</taxon>
        <taxon>Plectoidea</taxon>
        <taxon>Plectidae</taxon>
        <taxon>Plectus</taxon>
    </lineage>
</organism>
<evidence type="ECO:0000259" key="3">
    <source>
        <dbReference type="PROSITE" id="PS50157"/>
    </source>
</evidence>
<dbReference type="SUPFAM" id="SSF57667">
    <property type="entry name" value="beta-beta-alpha zinc fingers"/>
    <property type="match status" value="1"/>
</dbReference>
<reference evidence="5" key="1">
    <citation type="submission" date="2022-11" db="UniProtKB">
        <authorList>
            <consortium name="WormBaseParasite"/>
        </authorList>
    </citation>
    <scope>IDENTIFICATION</scope>
</reference>
<sequence>MEELDTASMPPRGDECACILCGAPFPMEEDNEDLRSHLASDHLNYRPVRCSICAVGFTLQSAFERHVDVVHRKYRDTWNAHPTTNHDEVLEATLESLVRLSLQQNWSGLNASTNLLVAAEDEYVNCGLCPDDAEVFPSSKSREDHVRTHVNKMRTVTKTAPMIGSKRTLRRRRSALHSFYVEYAKCFPDRLHADLLEEPPQAQKRPVGRRKKPAKWKLLAESLPTSSSPSEILPAEQQPSTAEREESGVRAATKSKRHRSLPKRFSEQSFYLPPSIDTSNTSSISNAVNVCYAPNTWGAWKPPKAQVK</sequence>
<dbReference type="Gene3D" id="3.30.160.60">
    <property type="entry name" value="Classic Zinc Finger"/>
    <property type="match status" value="1"/>
</dbReference>
<dbReference type="AlphaFoldDB" id="A0A914UNV7"/>
<evidence type="ECO:0000256" key="2">
    <source>
        <dbReference type="SAM" id="MobiDB-lite"/>
    </source>
</evidence>
<dbReference type="PROSITE" id="PS00028">
    <property type="entry name" value="ZINC_FINGER_C2H2_1"/>
    <property type="match status" value="1"/>
</dbReference>
<dbReference type="WBParaSite" id="PSAMB.scaffold11469size3336.g34195.t1">
    <property type="protein sequence ID" value="PSAMB.scaffold11469size3336.g34195.t1"/>
    <property type="gene ID" value="PSAMB.scaffold11469size3336.g34195"/>
</dbReference>
<keyword evidence="4" id="KW-1185">Reference proteome</keyword>